<dbReference type="EMBL" id="JACYFG010000061">
    <property type="protein sequence ID" value="MBD5782568.1"/>
    <property type="molecule type" value="Genomic_DNA"/>
</dbReference>
<evidence type="ECO:0000256" key="3">
    <source>
        <dbReference type="ARBA" id="ARBA00022475"/>
    </source>
</evidence>
<dbReference type="Pfam" id="PF02447">
    <property type="entry name" value="GntP_permease"/>
    <property type="match status" value="1"/>
</dbReference>
<dbReference type="RefSeq" id="WP_191619640.1">
    <property type="nucleotide sequence ID" value="NZ_JACYFG010000061.1"/>
</dbReference>
<keyword evidence="10" id="KW-1185">Reference proteome</keyword>
<evidence type="ECO:0000256" key="6">
    <source>
        <dbReference type="ARBA" id="ARBA00023136"/>
    </source>
</evidence>
<feature type="transmembrane region" description="Helical" evidence="8">
    <location>
        <begin position="7"/>
        <end position="35"/>
    </location>
</feature>
<reference evidence="9" key="1">
    <citation type="submission" date="2020-09" db="EMBL/GenBank/DDBJ databases">
        <title>Pelagicoccus enzymogenes sp. nov. with an EPS production, isolated from marine sediment.</title>
        <authorList>
            <person name="Feng X."/>
        </authorList>
    </citation>
    <scope>NUCLEOTIDE SEQUENCE</scope>
    <source>
        <strain evidence="9">NFK12</strain>
    </source>
</reference>
<comment type="caution">
    <text evidence="9">The sequence shown here is derived from an EMBL/GenBank/DDBJ whole genome shotgun (WGS) entry which is preliminary data.</text>
</comment>
<evidence type="ECO:0000256" key="2">
    <source>
        <dbReference type="ARBA" id="ARBA00022448"/>
    </source>
</evidence>
<dbReference type="InterPro" id="IPR003474">
    <property type="entry name" value="Glcn_transporter"/>
</dbReference>
<gene>
    <name evidence="9" type="ORF">IEN85_23920</name>
</gene>
<evidence type="ECO:0000313" key="9">
    <source>
        <dbReference type="EMBL" id="MBD5782568.1"/>
    </source>
</evidence>
<keyword evidence="2" id="KW-0813">Transport</keyword>
<sequence length="483" mass="50787">MPLSLPVLIAAGATDLTPFLVLFAGIAFVVIAIGYLRIHPFISLVIAAVLVGSLSNLFAKTESNPITSAIGETMRQLGNTAGGIAWIIALAAIIGLCLMESGAADRIVRCMIKVFGEERAGYAMLASAFFLSIPVFFDTVFYLIVPLAQALAYRLGRHYVYFIVAVCTGAAITHSLVPPTPGPLLVVESLGLNLGHTIVGGITLGILPAIVGLRLGKALDAKLGIQLRDSGMLHTADLKEITEKDLSELPGFLMAALPVALPVLLIASSSFMGEFSSQESLGLIFTVIEVLGQKHVAMFIGALIAISLLARYRKLDKRSLWKALESPLGTAGTIILITAAGGAFGGMIRQSGIGETITELTEGSGFSFILLAWLVAAVMKVAQGSSTTSMITTSGIMAGILATLSATGASLGFDPFYIFAAIAFGAMFGSWMNDSGFWIVCKMTGFTESETLKTWTLSVSVISLTGLVQLLVLSHVVAYPFGR</sequence>
<evidence type="ECO:0000256" key="7">
    <source>
        <dbReference type="ARBA" id="ARBA00049663"/>
    </source>
</evidence>
<dbReference type="PANTHER" id="PTHR30354">
    <property type="entry name" value="GNT FAMILY GLUCONATE TRANSPORTER"/>
    <property type="match status" value="1"/>
</dbReference>
<dbReference type="GO" id="GO:0015128">
    <property type="term" value="F:gluconate transmembrane transporter activity"/>
    <property type="evidence" value="ECO:0007669"/>
    <property type="project" value="InterPro"/>
</dbReference>
<feature type="transmembrane region" description="Helical" evidence="8">
    <location>
        <begin position="41"/>
        <end position="59"/>
    </location>
</feature>
<dbReference type="Proteomes" id="UP000622317">
    <property type="component" value="Unassembled WGS sequence"/>
</dbReference>
<evidence type="ECO:0000256" key="4">
    <source>
        <dbReference type="ARBA" id="ARBA00022692"/>
    </source>
</evidence>
<feature type="transmembrane region" description="Helical" evidence="8">
    <location>
        <begin position="364"/>
        <end position="382"/>
    </location>
</feature>
<keyword evidence="6 8" id="KW-0472">Membrane</keyword>
<evidence type="ECO:0000256" key="1">
    <source>
        <dbReference type="ARBA" id="ARBA00004651"/>
    </source>
</evidence>
<dbReference type="PANTHER" id="PTHR30354:SF22">
    <property type="entry name" value="HIGH-AFFINITY GLUCONATE TRANSPORTER"/>
    <property type="match status" value="1"/>
</dbReference>
<keyword evidence="3" id="KW-1003">Cell membrane</keyword>
<accession>A0A927FFR2</accession>
<evidence type="ECO:0000256" key="8">
    <source>
        <dbReference type="SAM" id="Phobius"/>
    </source>
</evidence>
<feature type="transmembrane region" description="Helical" evidence="8">
    <location>
        <begin position="454"/>
        <end position="478"/>
    </location>
</feature>
<keyword evidence="4 8" id="KW-0812">Transmembrane</keyword>
<comment type="similarity">
    <text evidence="7">Belongs to the GntP permease family.</text>
</comment>
<feature type="transmembrane region" description="Helical" evidence="8">
    <location>
        <begin position="389"/>
        <end position="409"/>
    </location>
</feature>
<feature type="transmembrane region" description="Helical" evidence="8">
    <location>
        <begin position="324"/>
        <end position="344"/>
    </location>
</feature>
<proteinExistence type="inferred from homology"/>
<feature type="transmembrane region" description="Helical" evidence="8">
    <location>
        <begin position="292"/>
        <end position="312"/>
    </location>
</feature>
<feature type="transmembrane region" description="Helical" evidence="8">
    <location>
        <begin position="415"/>
        <end position="433"/>
    </location>
</feature>
<comment type="subcellular location">
    <subcellularLocation>
        <location evidence="1">Cell membrane</location>
        <topology evidence="1">Multi-pass membrane protein</topology>
    </subcellularLocation>
</comment>
<name>A0A927FFR2_9BACT</name>
<dbReference type="AlphaFoldDB" id="A0A927FFR2"/>
<evidence type="ECO:0000256" key="5">
    <source>
        <dbReference type="ARBA" id="ARBA00022989"/>
    </source>
</evidence>
<feature type="transmembrane region" description="Helical" evidence="8">
    <location>
        <begin position="80"/>
        <end position="102"/>
    </location>
</feature>
<protein>
    <submittedName>
        <fullName evidence="9">TRAP transporter large permease subunit</fullName>
    </submittedName>
</protein>
<feature type="transmembrane region" description="Helical" evidence="8">
    <location>
        <begin position="249"/>
        <end position="272"/>
    </location>
</feature>
<keyword evidence="5 8" id="KW-1133">Transmembrane helix</keyword>
<organism evidence="9 10">
    <name type="scientific">Pelagicoccus enzymogenes</name>
    <dbReference type="NCBI Taxonomy" id="2773457"/>
    <lineage>
        <taxon>Bacteria</taxon>
        <taxon>Pseudomonadati</taxon>
        <taxon>Verrucomicrobiota</taxon>
        <taxon>Opitutia</taxon>
        <taxon>Puniceicoccales</taxon>
        <taxon>Pelagicoccaceae</taxon>
        <taxon>Pelagicoccus</taxon>
    </lineage>
</organism>
<feature type="transmembrane region" description="Helical" evidence="8">
    <location>
        <begin position="159"/>
        <end position="177"/>
    </location>
</feature>
<feature type="transmembrane region" description="Helical" evidence="8">
    <location>
        <begin position="122"/>
        <end position="147"/>
    </location>
</feature>
<feature type="transmembrane region" description="Helical" evidence="8">
    <location>
        <begin position="197"/>
        <end position="216"/>
    </location>
</feature>
<evidence type="ECO:0000313" key="10">
    <source>
        <dbReference type="Proteomes" id="UP000622317"/>
    </source>
</evidence>
<dbReference type="GO" id="GO:0005886">
    <property type="term" value="C:plasma membrane"/>
    <property type="evidence" value="ECO:0007669"/>
    <property type="project" value="UniProtKB-SubCell"/>
</dbReference>